<dbReference type="CDD" id="cd05117">
    <property type="entry name" value="STKc_CAMK"/>
    <property type="match status" value="1"/>
</dbReference>
<protein>
    <recommendedName>
        <fullName evidence="3">Protein kinase domain-containing protein</fullName>
    </recommendedName>
</protein>
<dbReference type="InterPro" id="IPR011009">
    <property type="entry name" value="Kinase-like_dom_sf"/>
</dbReference>
<dbReference type="Gene3D" id="1.10.510.10">
    <property type="entry name" value="Transferase(Phosphotransferase) domain 1"/>
    <property type="match status" value="1"/>
</dbReference>
<gene>
    <name evidence="4" type="ORF">CHYS00102_LOCUS12708</name>
</gene>
<evidence type="ECO:0000259" key="3">
    <source>
        <dbReference type="PROSITE" id="PS50011"/>
    </source>
</evidence>
<feature type="domain" description="Protein kinase" evidence="3">
    <location>
        <begin position="20"/>
        <end position="271"/>
    </location>
</feature>
<evidence type="ECO:0000256" key="1">
    <source>
        <dbReference type="ARBA" id="ARBA00022741"/>
    </source>
</evidence>
<evidence type="ECO:0000313" key="4">
    <source>
        <dbReference type="EMBL" id="CAD8885511.1"/>
    </source>
</evidence>
<keyword evidence="2" id="KW-0067">ATP-binding</keyword>
<proteinExistence type="predicted"/>
<dbReference type="GO" id="GO:0004672">
    <property type="term" value="F:protein kinase activity"/>
    <property type="evidence" value="ECO:0007669"/>
    <property type="project" value="InterPro"/>
</dbReference>
<dbReference type="SUPFAM" id="SSF56112">
    <property type="entry name" value="Protein kinase-like (PK-like)"/>
    <property type="match status" value="1"/>
</dbReference>
<reference evidence="4" key="1">
    <citation type="submission" date="2021-01" db="EMBL/GenBank/DDBJ databases">
        <authorList>
            <person name="Corre E."/>
            <person name="Pelletier E."/>
            <person name="Niang G."/>
            <person name="Scheremetjew M."/>
            <person name="Finn R."/>
            <person name="Kale V."/>
            <person name="Holt S."/>
            <person name="Cochrane G."/>
            <person name="Meng A."/>
            <person name="Brown T."/>
            <person name="Cohen L."/>
        </authorList>
    </citation>
    <scope>NUCLEOTIDE SEQUENCE</scope>
    <source>
        <strain evidence="4">308</strain>
    </source>
</reference>
<dbReference type="PIRSF" id="PIRSF000654">
    <property type="entry name" value="Integrin-linked_kinase"/>
    <property type="match status" value="1"/>
</dbReference>
<dbReference type="PANTHER" id="PTHR24347">
    <property type="entry name" value="SERINE/THREONINE-PROTEIN KINASE"/>
    <property type="match status" value="1"/>
</dbReference>
<sequence length="298" mass="33989">MGTSVENDVSVRTFNNLNSFTLSKRLGEGNSGPVYLARSTQTKIKFAIKSETRDRSSFHSCQKEVDILKSLNHGNIISLCGVIEDDRKAYMVMDFMDGGDLLDDLYKKGRYTECRVKQITIGILKGINYCHRNNIVHRDLKPENILLNKSGEVKIADFGWSARIQSPYSLTTNCGTFSYTAPEILRRLPYGKSVDIWSIGVIMFIMLGGYHPFDAPEEAQTNDLIVKGKYEFDEKYWNRISFNAKLLVNDFLTLLPTRRPTACDALQSRWVKHGDTMNKFGRLRSLVKKPSMKHTTKH</sequence>
<dbReference type="Pfam" id="PF00069">
    <property type="entry name" value="Pkinase"/>
    <property type="match status" value="1"/>
</dbReference>
<dbReference type="EMBL" id="HBFR01017414">
    <property type="protein sequence ID" value="CAD8885511.1"/>
    <property type="molecule type" value="Transcribed_RNA"/>
</dbReference>
<dbReference type="GO" id="GO:0005524">
    <property type="term" value="F:ATP binding"/>
    <property type="evidence" value="ECO:0007669"/>
    <property type="project" value="UniProtKB-KW"/>
</dbReference>
<accession>A0A7S1FSQ9</accession>
<name>A0A7S1FSQ9_9STRA</name>
<keyword evidence="1" id="KW-0547">Nucleotide-binding</keyword>
<dbReference type="FunFam" id="1.10.510.10:FF:000571">
    <property type="entry name" value="Maternal embryonic leucine zipper kinase"/>
    <property type="match status" value="1"/>
</dbReference>
<dbReference type="InterPro" id="IPR008271">
    <property type="entry name" value="Ser/Thr_kinase_AS"/>
</dbReference>
<dbReference type="PROSITE" id="PS00108">
    <property type="entry name" value="PROTEIN_KINASE_ST"/>
    <property type="match status" value="1"/>
</dbReference>
<dbReference type="SMART" id="SM00220">
    <property type="entry name" value="S_TKc"/>
    <property type="match status" value="1"/>
</dbReference>
<dbReference type="InterPro" id="IPR000719">
    <property type="entry name" value="Prot_kinase_dom"/>
</dbReference>
<dbReference type="AlphaFoldDB" id="A0A7S1FSQ9"/>
<dbReference type="PROSITE" id="PS50011">
    <property type="entry name" value="PROTEIN_KINASE_DOM"/>
    <property type="match status" value="1"/>
</dbReference>
<evidence type="ECO:0000256" key="2">
    <source>
        <dbReference type="ARBA" id="ARBA00022840"/>
    </source>
</evidence>
<organism evidence="4">
    <name type="scientific">Corethron hystrix</name>
    <dbReference type="NCBI Taxonomy" id="216773"/>
    <lineage>
        <taxon>Eukaryota</taxon>
        <taxon>Sar</taxon>
        <taxon>Stramenopiles</taxon>
        <taxon>Ochrophyta</taxon>
        <taxon>Bacillariophyta</taxon>
        <taxon>Coscinodiscophyceae</taxon>
        <taxon>Corethrophycidae</taxon>
        <taxon>Corethrales</taxon>
        <taxon>Corethraceae</taxon>
        <taxon>Corethron</taxon>
    </lineage>
</organism>